<evidence type="ECO:0000256" key="2">
    <source>
        <dbReference type="SAM" id="MobiDB-lite"/>
    </source>
</evidence>
<sequence length="1148" mass="119512">MSTIAELGIAVNSGEAVKATSDLENLAQAGAKAEKAADGVSAGFEKAATATAGLSASERKLSETLDEAKARLLAMAKASLESSEYYQRLTTSVNTNASAMESSGSSVSSLAALQRRLQAESDALVGSTDRQAEATRGAAAATGVQAEGLQALLAKINPTVAAYEKLDQQQELLKQHLKAGNIDSDQFKAYSADIEKTRSKLGDFDEGLRKTGVSAGQTQAALRQLPAQFTDIFTSLAGGQNPLLVLIQQGGQIKDSFGGIGPTMDALKDKFRSLFSGGAGAAVLGESLAGIASGAKDTAENAGEASESLSDLAESSNTAAEAAENAKKAVGAIGPAVSGVTFSLAGMALAVVAAVAVLGTLIYGYNTGSQEADEYKKALILTGNAAGTSAGQLADLAQQVSATNGTTSEAAASLAKLAASGVVAGGSFKDIADAAAAMEDATGKSVDATIAEFVKIAKDPVAAAKELNDQYHFLTASVYSQIVALKEQGDTIGAAKLLTDTYADTVKSRSTEITDNLGFIEKAWKGITDEAKKSLDAIKNIGRDEGPAKRIIDLTQKVAFAESALKADPKDSDAKKKLAESKLELDFLVKQRDTQDAINKAQALYQSKQDKAQDSQRTFDAREKSFRTNEQKRNAELKELDRELKSFRDADPNDPRLEQSRVDKQRANINAKFKDPKGASSAGAVDLTAYNDAQNALKGIQDEYANTQKQLDAAQKAGLISQADYAIQRAVLIRAEKDEVTAGYEAEISALEAAQGKKTTTAAQSIELDKKIADARAGMVKAQKDADSQLEVLATNETGRLAKQERAISSYVQALGQQQRALELAGQRAVLGVGQGDRQNALNGELNSQQDRFAQQSLDLENQRSDPSRNMSDEEFTRKSQALADANKKATDQIRQNYADVEAAQGDWTKGATSAWANYLDSAQNIAGQTKSLFGNAFSSMEDSIVNFAMTGKLSFADFTKSILADMARIATRQASSALLGSLVGAAASYLGGSAAGGGNGLAAGSAGATSSNLGASSAGYSGTYLSGFRATGGPVDPNSLYQVNELGPELYNEGGKSYLMTGANGGSVTPLTSGGGAGLSGISGAGAAQISVSVTLNSDGSSKTETNTPGLEQFGKDIGAFVDTRYRKLLSMDLRPDGAIGRAMIRR</sequence>
<dbReference type="Pfam" id="PF09718">
    <property type="entry name" value="Tape_meas_lam_C"/>
    <property type="match status" value="1"/>
</dbReference>
<evidence type="ECO:0000259" key="4">
    <source>
        <dbReference type="Pfam" id="PF09718"/>
    </source>
</evidence>
<dbReference type="Pfam" id="PF06791">
    <property type="entry name" value="TMP_2"/>
    <property type="match status" value="1"/>
</dbReference>
<feature type="domain" description="Bacteriophage tail tape measure N-terminal" evidence="3">
    <location>
        <begin position="327"/>
        <end position="482"/>
    </location>
</feature>
<dbReference type="RefSeq" id="WP_236299811.1">
    <property type="nucleotide sequence ID" value="NZ_WKEW01000048.1"/>
</dbReference>
<evidence type="ECO:0000256" key="1">
    <source>
        <dbReference type="SAM" id="Coils"/>
    </source>
</evidence>
<dbReference type="NCBIfam" id="TIGR01541">
    <property type="entry name" value="tape_meas_lam_C"/>
    <property type="match status" value="1"/>
</dbReference>
<feature type="region of interest" description="Disordered" evidence="2">
    <location>
        <begin position="606"/>
        <end position="661"/>
    </location>
</feature>
<feature type="domain" description="Bacteriophage tail tape measure C-terminal" evidence="4">
    <location>
        <begin position="906"/>
        <end position="980"/>
    </location>
</feature>
<name>A0AAW5A903_9PSED</name>
<dbReference type="InterPro" id="IPR009628">
    <property type="entry name" value="Phage_tape_measure_N"/>
</dbReference>
<feature type="compositionally biased region" description="Basic and acidic residues" evidence="2">
    <location>
        <begin position="608"/>
        <end position="661"/>
    </location>
</feature>
<proteinExistence type="predicted"/>
<evidence type="ECO:0000313" key="5">
    <source>
        <dbReference type="EMBL" id="MCF5058332.1"/>
    </source>
</evidence>
<accession>A0AAW5A903</accession>
<feature type="coiled-coil region" evidence="1">
    <location>
        <begin position="690"/>
        <end position="717"/>
    </location>
</feature>
<organism evidence="5 6">
    <name type="scientific">Pseudomonas proteolytica</name>
    <dbReference type="NCBI Taxonomy" id="219574"/>
    <lineage>
        <taxon>Bacteria</taxon>
        <taxon>Pseudomonadati</taxon>
        <taxon>Pseudomonadota</taxon>
        <taxon>Gammaproteobacteria</taxon>
        <taxon>Pseudomonadales</taxon>
        <taxon>Pseudomonadaceae</taxon>
        <taxon>Pseudomonas</taxon>
    </lineage>
</organism>
<dbReference type="InterPro" id="IPR006431">
    <property type="entry name" value="Phage_tape_meas_C"/>
</dbReference>
<keyword evidence="1" id="KW-0175">Coiled coil</keyword>
<keyword evidence="6" id="KW-1185">Reference proteome</keyword>
<protein>
    <submittedName>
        <fullName evidence="5">Phage tail tape measure protein</fullName>
    </submittedName>
</protein>
<evidence type="ECO:0000259" key="3">
    <source>
        <dbReference type="Pfam" id="PF06791"/>
    </source>
</evidence>
<feature type="compositionally biased region" description="Basic and acidic residues" evidence="2">
    <location>
        <begin position="861"/>
        <end position="878"/>
    </location>
</feature>
<dbReference type="EMBL" id="WKEW01000048">
    <property type="protein sequence ID" value="MCF5058332.1"/>
    <property type="molecule type" value="Genomic_DNA"/>
</dbReference>
<gene>
    <name evidence="5" type="ORF">GIW75_15390</name>
</gene>
<feature type="region of interest" description="Disordered" evidence="2">
    <location>
        <begin position="858"/>
        <end position="889"/>
    </location>
</feature>
<evidence type="ECO:0000313" key="6">
    <source>
        <dbReference type="Proteomes" id="UP000814172"/>
    </source>
</evidence>
<dbReference type="AlphaFoldDB" id="A0AAW5A903"/>
<reference evidence="5 6" key="1">
    <citation type="submission" date="2019-11" db="EMBL/GenBank/DDBJ databases">
        <title>Epiphytic Pseudomonas syringae from cherry orchards.</title>
        <authorList>
            <person name="Hulin M.T."/>
        </authorList>
    </citation>
    <scope>NUCLEOTIDE SEQUENCE [LARGE SCALE GENOMIC DNA]</scope>
    <source>
        <strain evidence="5 6">PA-6-9F</strain>
    </source>
</reference>
<comment type="caution">
    <text evidence="5">The sequence shown here is derived from an EMBL/GenBank/DDBJ whole genome shotgun (WGS) entry which is preliminary data.</text>
</comment>
<dbReference type="Proteomes" id="UP000814172">
    <property type="component" value="Unassembled WGS sequence"/>
</dbReference>